<keyword evidence="2" id="KW-1133">Transmembrane helix</keyword>
<organism evidence="3 4">
    <name type="scientific">Actinomyces urogenitalis DORA_12</name>
    <dbReference type="NCBI Taxonomy" id="1403939"/>
    <lineage>
        <taxon>Bacteria</taxon>
        <taxon>Bacillati</taxon>
        <taxon>Actinomycetota</taxon>
        <taxon>Actinomycetes</taxon>
        <taxon>Actinomycetales</taxon>
        <taxon>Actinomycetaceae</taxon>
        <taxon>Actinomyces</taxon>
    </lineage>
</organism>
<name>W1VAW1_9ACTO</name>
<reference evidence="3 4" key="1">
    <citation type="submission" date="2013-12" db="EMBL/GenBank/DDBJ databases">
        <title>A Varibaculum cambriense genome reconstructed from a premature infant gut community with otherwise low bacterial novelty that shifts toward anaerobic metabolism during the third week of life.</title>
        <authorList>
            <person name="Brown C.T."/>
            <person name="Sharon I."/>
            <person name="Thomas B.C."/>
            <person name="Castelle C.J."/>
            <person name="Morowitz M.J."/>
            <person name="Banfield J.F."/>
        </authorList>
    </citation>
    <scope>NUCLEOTIDE SEQUENCE [LARGE SCALE GENOMIC DNA]</scope>
    <source>
        <strain evidence="4">DORA_12</strain>
    </source>
</reference>
<feature type="transmembrane region" description="Helical" evidence="2">
    <location>
        <begin position="12"/>
        <end position="35"/>
    </location>
</feature>
<evidence type="ECO:0000256" key="1">
    <source>
        <dbReference type="SAM" id="MobiDB-lite"/>
    </source>
</evidence>
<keyword evidence="2" id="KW-0472">Membrane</keyword>
<evidence type="ECO:0000256" key="2">
    <source>
        <dbReference type="SAM" id="Phobius"/>
    </source>
</evidence>
<accession>W1VAW1</accession>
<evidence type="ECO:0000313" key="4">
    <source>
        <dbReference type="Proteomes" id="UP000018852"/>
    </source>
</evidence>
<dbReference type="AlphaFoldDB" id="W1VAW1"/>
<protein>
    <submittedName>
        <fullName evidence="3">Uncharacterized protein</fullName>
    </submittedName>
</protein>
<feature type="region of interest" description="Disordered" evidence="1">
    <location>
        <begin position="110"/>
        <end position="136"/>
    </location>
</feature>
<sequence>MVIVPVTVKRRLILGGLGLASVAISWTSITASSVVKREPEVETILVGVCVVLSHYRLVLRTSVGQEAVRFAASLTEPQVLTKPTAAASAWDSYLLTSRVWEDPASVEVRESPLVEPLEPSDELDPPEPESSPSSWSASMRWRLAALLPGQGSCPRCPRC</sequence>
<gene>
    <name evidence="3" type="ORF">Q605_AUC00887G0002</name>
</gene>
<proteinExistence type="predicted"/>
<dbReference type="EMBL" id="AZLV01000887">
    <property type="protein sequence ID" value="ETJ03112.1"/>
    <property type="molecule type" value="Genomic_DNA"/>
</dbReference>
<comment type="caution">
    <text evidence="3">The sequence shown here is derived from an EMBL/GenBank/DDBJ whole genome shotgun (WGS) entry which is preliminary data.</text>
</comment>
<keyword evidence="2" id="KW-0812">Transmembrane</keyword>
<evidence type="ECO:0000313" key="3">
    <source>
        <dbReference type="EMBL" id="ETJ03112.1"/>
    </source>
</evidence>
<dbReference type="Proteomes" id="UP000018852">
    <property type="component" value="Unassembled WGS sequence"/>
</dbReference>
<feature type="compositionally biased region" description="Acidic residues" evidence="1">
    <location>
        <begin position="118"/>
        <end position="127"/>
    </location>
</feature>